<feature type="compositionally biased region" description="Low complexity" evidence="1">
    <location>
        <begin position="1"/>
        <end position="20"/>
    </location>
</feature>
<evidence type="ECO:0000313" key="2">
    <source>
        <dbReference type="EMBL" id="TPP11423.1"/>
    </source>
</evidence>
<dbReference type="OrthoDB" id="8402402at2"/>
<keyword evidence="3" id="KW-1185">Reference proteome</keyword>
<feature type="region of interest" description="Disordered" evidence="1">
    <location>
        <begin position="73"/>
        <end position="130"/>
    </location>
</feature>
<feature type="compositionally biased region" description="Basic and acidic residues" evidence="1">
    <location>
        <begin position="86"/>
        <end position="108"/>
    </location>
</feature>
<organism evidence="2 3">
    <name type="scientific">Rhizobium glycinendophyticum</name>
    <dbReference type="NCBI Taxonomy" id="2589807"/>
    <lineage>
        <taxon>Bacteria</taxon>
        <taxon>Pseudomonadati</taxon>
        <taxon>Pseudomonadota</taxon>
        <taxon>Alphaproteobacteria</taxon>
        <taxon>Hyphomicrobiales</taxon>
        <taxon>Rhizobiaceae</taxon>
        <taxon>Rhizobium/Agrobacterium group</taxon>
        <taxon>Rhizobium</taxon>
    </lineage>
</organism>
<evidence type="ECO:0008006" key="4">
    <source>
        <dbReference type="Google" id="ProtNLM"/>
    </source>
</evidence>
<dbReference type="EMBL" id="VFYP01000001">
    <property type="protein sequence ID" value="TPP11423.1"/>
    <property type="molecule type" value="Genomic_DNA"/>
</dbReference>
<dbReference type="AlphaFoldDB" id="A0A504V2C2"/>
<protein>
    <recommendedName>
        <fullName evidence="4">FlxA-like protein</fullName>
    </recommendedName>
</protein>
<accession>A0A504V2C2</accession>
<dbReference type="Proteomes" id="UP000316429">
    <property type="component" value="Unassembled WGS sequence"/>
</dbReference>
<gene>
    <name evidence="2" type="ORF">FJQ55_11625</name>
</gene>
<feature type="compositionally biased region" description="Polar residues" evidence="1">
    <location>
        <begin position="32"/>
        <end position="49"/>
    </location>
</feature>
<evidence type="ECO:0000313" key="3">
    <source>
        <dbReference type="Proteomes" id="UP000316429"/>
    </source>
</evidence>
<evidence type="ECO:0000256" key="1">
    <source>
        <dbReference type="SAM" id="MobiDB-lite"/>
    </source>
</evidence>
<name>A0A504V2C2_9HYPH</name>
<reference evidence="2 3" key="1">
    <citation type="submission" date="2019-06" db="EMBL/GenBank/DDBJ databases">
        <title>Rhizobium sp. CL12 isolated from roots of soybean.</title>
        <authorList>
            <person name="Wang C."/>
        </authorList>
    </citation>
    <scope>NUCLEOTIDE SEQUENCE [LARGE SCALE GENOMIC DNA]</scope>
    <source>
        <strain evidence="2 3">CL12</strain>
    </source>
</reference>
<dbReference type="RefSeq" id="WP_140828083.1">
    <property type="nucleotide sequence ID" value="NZ_VFYP01000001.1"/>
</dbReference>
<comment type="caution">
    <text evidence="2">The sequence shown here is derived from an EMBL/GenBank/DDBJ whole genome shotgun (WGS) entry which is preliminary data.</text>
</comment>
<sequence length="130" mass="13867">MTTAITSSTSATQTLSTGGSRDATAAIKAQIASVQKSISTQEEALSSAETSDDEAEINQQLTELRNELAKLQAQLARAKAASGEDQTQRPEPPPESRANHRMSGESDKIGTTNVPEDPEDVPFGERYAYV</sequence>
<proteinExistence type="predicted"/>
<feature type="region of interest" description="Disordered" evidence="1">
    <location>
        <begin position="1"/>
        <end position="59"/>
    </location>
</feature>